<accession>A0A8E2I6A6</accession>
<evidence type="ECO:0000256" key="1">
    <source>
        <dbReference type="SAM" id="MobiDB-lite"/>
    </source>
</evidence>
<dbReference type="Proteomes" id="UP000189761">
    <property type="component" value="Unassembled WGS sequence"/>
</dbReference>
<gene>
    <name evidence="3" type="ORF">BWZ43_19000</name>
</gene>
<sequence length="81" mass="9401">MFKIKNIHETQSADQANTGWNEEDLYSPVENLQKIEAGGVIKRNSFDISKFPKGIRYLAYFLFSGICIIILLVLIINFIYW</sequence>
<evidence type="ECO:0000313" key="4">
    <source>
        <dbReference type="Proteomes" id="UP000189761"/>
    </source>
</evidence>
<feature type="region of interest" description="Disordered" evidence="1">
    <location>
        <begin position="1"/>
        <end position="21"/>
    </location>
</feature>
<organism evidence="3 4">
    <name type="scientific">Heyndrickxia oleronia</name>
    <dbReference type="NCBI Taxonomy" id="38875"/>
    <lineage>
        <taxon>Bacteria</taxon>
        <taxon>Bacillati</taxon>
        <taxon>Bacillota</taxon>
        <taxon>Bacilli</taxon>
        <taxon>Bacillales</taxon>
        <taxon>Bacillaceae</taxon>
        <taxon>Heyndrickxia</taxon>
    </lineage>
</organism>
<feature type="compositionally biased region" description="Polar residues" evidence="1">
    <location>
        <begin position="9"/>
        <end position="20"/>
    </location>
</feature>
<evidence type="ECO:0000313" key="3">
    <source>
        <dbReference type="EMBL" id="OOP66810.1"/>
    </source>
</evidence>
<feature type="transmembrane region" description="Helical" evidence="2">
    <location>
        <begin position="57"/>
        <end position="80"/>
    </location>
</feature>
<keyword evidence="2" id="KW-0812">Transmembrane</keyword>
<proteinExistence type="predicted"/>
<dbReference type="RefSeq" id="WP_071975737.1">
    <property type="nucleotide sequence ID" value="NZ_CP065424.1"/>
</dbReference>
<dbReference type="AlphaFoldDB" id="A0A8E2I6A6"/>
<keyword evidence="2" id="KW-0472">Membrane</keyword>
<dbReference type="EMBL" id="MTLA01000263">
    <property type="protein sequence ID" value="OOP66810.1"/>
    <property type="molecule type" value="Genomic_DNA"/>
</dbReference>
<reference evidence="3 4" key="1">
    <citation type="submission" date="2017-01" db="EMBL/GenBank/DDBJ databases">
        <title>Draft genome sequence of Bacillus oleronius.</title>
        <authorList>
            <person name="Allam M."/>
        </authorList>
    </citation>
    <scope>NUCLEOTIDE SEQUENCE [LARGE SCALE GENOMIC DNA]</scope>
    <source>
        <strain evidence="3 4">DSM 9356</strain>
    </source>
</reference>
<evidence type="ECO:0000256" key="2">
    <source>
        <dbReference type="SAM" id="Phobius"/>
    </source>
</evidence>
<comment type="caution">
    <text evidence="3">The sequence shown here is derived from an EMBL/GenBank/DDBJ whole genome shotgun (WGS) entry which is preliminary data.</text>
</comment>
<keyword evidence="4" id="KW-1185">Reference proteome</keyword>
<protein>
    <submittedName>
        <fullName evidence="3">Uncharacterized protein</fullName>
    </submittedName>
</protein>
<name>A0A8E2I6A6_9BACI</name>
<keyword evidence="2" id="KW-1133">Transmembrane helix</keyword>